<organism evidence="1">
    <name type="scientific">Myoviridae sp. ctfJc17</name>
    <dbReference type="NCBI Taxonomy" id="2827612"/>
    <lineage>
        <taxon>Viruses</taxon>
        <taxon>Duplodnaviria</taxon>
        <taxon>Heunggongvirae</taxon>
        <taxon>Uroviricota</taxon>
        <taxon>Caudoviricetes</taxon>
    </lineage>
</organism>
<accession>A0A8S5LR77</accession>
<sequence>MNTKRSPSIHITKSQFEEILNTLEVDNFPVEAFFVIARKEAINTRAVVVSNKGTTKKVTNILLASKGNAALVADILYATRIKLKHRGVRKINESNIREWANCKKLAEICNTFCEDFKFDTREGFIKYIETGLKRMTDYRNVMQRLISMQDNITNQVDAEIELQYSDLKLTKEIHDYFIGKIAKATGIYESYENKPEKYVHFAKVGKFLKEEGWDYKTFIDAQFESLAWCNGLPDIAQMYTDKAIERYNKYLYKYKNKKSLEEEPEVEGSLWESINGR</sequence>
<reference evidence="1" key="1">
    <citation type="journal article" date="2021" name="Proc. Natl. Acad. Sci. U.S.A.">
        <title>A Catalog of Tens of Thousands of Viruses from Human Metagenomes Reveals Hidden Associations with Chronic Diseases.</title>
        <authorList>
            <person name="Tisza M.J."/>
            <person name="Buck C.B."/>
        </authorList>
    </citation>
    <scope>NUCLEOTIDE SEQUENCE</scope>
    <source>
        <strain evidence="1">CtfJc17</strain>
    </source>
</reference>
<name>A0A8S5LR77_9CAUD</name>
<protein>
    <submittedName>
        <fullName evidence="1">Uncharacterized protein</fullName>
    </submittedName>
</protein>
<proteinExistence type="predicted"/>
<dbReference type="EMBL" id="BK015898">
    <property type="protein sequence ID" value="DAD72454.1"/>
    <property type="molecule type" value="Genomic_DNA"/>
</dbReference>
<evidence type="ECO:0000313" key="1">
    <source>
        <dbReference type="EMBL" id="DAD72454.1"/>
    </source>
</evidence>